<keyword evidence="11" id="KW-0285">Flavoprotein</keyword>
<evidence type="ECO:0000256" key="29">
    <source>
        <dbReference type="SAM" id="MobiDB-lite"/>
    </source>
</evidence>
<dbReference type="SUPFAM" id="SSF56003">
    <property type="entry name" value="Molybdenum cofactor-binding domain"/>
    <property type="match status" value="5"/>
</dbReference>
<dbReference type="SUPFAM" id="SSF54665">
    <property type="entry name" value="CO dehydrogenase molybdoprotein N-domain-like"/>
    <property type="match status" value="5"/>
</dbReference>
<dbReference type="CDD" id="cd03784">
    <property type="entry name" value="GT1_Gtf-like"/>
    <property type="match status" value="1"/>
</dbReference>
<dbReference type="InterPro" id="IPR036318">
    <property type="entry name" value="FAD-bd_PCMH-like_sf"/>
</dbReference>
<dbReference type="FunFam" id="3.30.390.50:FF:000003">
    <property type="entry name" value="Aldehyde oxidase1"/>
    <property type="match status" value="4"/>
</dbReference>
<dbReference type="Gene3D" id="1.10.150.120">
    <property type="entry name" value="[2Fe-2S]-binding domain"/>
    <property type="match status" value="4"/>
</dbReference>
<evidence type="ECO:0000256" key="22">
    <source>
        <dbReference type="ARBA" id="ARBA00023027"/>
    </source>
</evidence>
<dbReference type="SMART" id="SM01092">
    <property type="entry name" value="CO_deh_flav_C"/>
    <property type="match status" value="4"/>
</dbReference>
<evidence type="ECO:0000256" key="9">
    <source>
        <dbReference type="ARBA" id="ARBA00022553"/>
    </source>
</evidence>
<keyword evidence="17" id="KW-0274">FAD</keyword>
<dbReference type="InterPro" id="IPR016208">
    <property type="entry name" value="Ald_Oxase/xanthine_DH-like"/>
</dbReference>
<dbReference type="InterPro" id="IPR006058">
    <property type="entry name" value="2Fe2S_fd_BS"/>
</dbReference>
<dbReference type="GO" id="GO:0071949">
    <property type="term" value="F:FAD binding"/>
    <property type="evidence" value="ECO:0007669"/>
    <property type="project" value="InterPro"/>
</dbReference>
<dbReference type="Pfam" id="PF01799">
    <property type="entry name" value="Fer2_2"/>
    <property type="match status" value="4"/>
</dbReference>
<accession>A0A182FDT6</accession>
<dbReference type="InterPro" id="IPR036683">
    <property type="entry name" value="CO_DH_flav_C_dom_sf"/>
</dbReference>
<dbReference type="GO" id="GO:0008194">
    <property type="term" value="F:UDP-glycosyltransferase activity"/>
    <property type="evidence" value="ECO:0007669"/>
    <property type="project" value="InterPro"/>
</dbReference>
<evidence type="ECO:0000256" key="11">
    <source>
        <dbReference type="ARBA" id="ARBA00022630"/>
    </source>
</evidence>
<comment type="caution">
    <text evidence="28">Lacks conserved residue(s) required for the propagation of feature annotation.</text>
</comment>
<keyword evidence="24" id="KW-1015">Disulfide bond</keyword>
<dbReference type="InterPro" id="IPR036856">
    <property type="entry name" value="Ald_Oxase/Xan_DH_a/b_sf"/>
</dbReference>
<evidence type="ECO:0000256" key="12">
    <source>
        <dbReference type="ARBA" id="ARBA00022676"/>
    </source>
</evidence>
<evidence type="ECO:0000256" key="26">
    <source>
        <dbReference type="ARBA" id="ARBA00052415"/>
    </source>
</evidence>
<comment type="cofactor">
    <cofactor evidence="2">
        <name>FAD</name>
        <dbReference type="ChEBI" id="CHEBI:57692"/>
    </cofactor>
</comment>
<dbReference type="Gene3D" id="3.30.390.50">
    <property type="entry name" value="CO dehydrogenase flavoprotein, C-terminal domain"/>
    <property type="match status" value="4"/>
</dbReference>
<keyword evidence="19" id="KW-0560">Oxidoreductase</keyword>
<dbReference type="CDD" id="cd00108">
    <property type="entry name" value="KR"/>
    <property type="match status" value="1"/>
</dbReference>
<dbReference type="VEuPathDB" id="VectorBase:AALB20_035777"/>
<dbReference type="SUPFAM" id="SSF53756">
    <property type="entry name" value="UDP-Glycosyltransferase/glycogen phosphorylase"/>
    <property type="match status" value="1"/>
</dbReference>
<dbReference type="InterPro" id="IPR016166">
    <property type="entry name" value="FAD-bd_PCMH"/>
</dbReference>
<evidence type="ECO:0000256" key="4">
    <source>
        <dbReference type="ARBA" id="ARBA00004479"/>
    </source>
</evidence>
<evidence type="ECO:0000256" key="7">
    <source>
        <dbReference type="ARBA" id="ARBA00011738"/>
    </source>
</evidence>
<evidence type="ECO:0000256" key="28">
    <source>
        <dbReference type="PROSITE-ProRule" id="PRU00121"/>
    </source>
</evidence>
<evidence type="ECO:0000256" key="13">
    <source>
        <dbReference type="ARBA" id="ARBA00022679"/>
    </source>
</evidence>
<evidence type="ECO:0000256" key="17">
    <source>
        <dbReference type="ARBA" id="ARBA00022827"/>
    </source>
</evidence>
<keyword evidence="14" id="KW-0001">2Fe-2S</keyword>
<dbReference type="STRING" id="7167.A0A182FDT6"/>
<evidence type="ECO:0000256" key="2">
    <source>
        <dbReference type="ARBA" id="ARBA00001974"/>
    </source>
</evidence>
<feature type="compositionally biased region" description="Low complexity" evidence="29">
    <location>
        <begin position="562"/>
        <end position="583"/>
    </location>
</feature>
<feature type="compositionally biased region" description="Low complexity" evidence="29">
    <location>
        <begin position="685"/>
        <end position="697"/>
    </location>
</feature>
<dbReference type="InterPro" id="IPR036010">
    <property type="entry name" value="2Fe-2S_ferredoxin-like_sf"/>
</dbReference>
<evidence type="ECO:0000256" key="20">
    <source>
        <dbReference type="ARBA" id="ARBA00023004"/>
    </source>
</evidence>
<evidence type="ECO:0000256" key="5">
    <source>
        <dbReference type="ARBA" id="ARBA00006849"/>
    </source>
</evidence>
<dbReference type="PROSITE" id="PS50038">
    <property type="entry name" value="FZ"/>
    <property type="match status" value="1"/>
</dbReference>
<dbReference type="InterPro" id="IPR002346">
    <property type="entry name" value="Mopterin_DH_FAD-bd"/>
</dbReference>
<dbReference type="VEuPathDB" id="VectorBase:AALB004677"/>
<evidence type="ECO:0000256" key="25">
    <source>
        <dbReference type="ARBA" id="ARBA00034078"/>
    </source>
</evidence>
<evidence type="ECO:0000256" key="21">
    <source>
        <dbReference type="ARBA" id="ARBA00023014"/>
    </source>
</evidence>
<dbReference type="PROSITE" id="PS50070">
    <property type="entry name" value="KRINGLE_2"/>
    <property type="match status" value="1"/>
</dbReference>
<dbReference type="Gene3D" id="3.40.50.2000">
    <property type="entry name" value="Glycogen Phosphorylase B"/>
    <property type="match status" value="1"/>
</dbReference>
<evidence type="ECO:0000256" key="16">
    <source>
        <dbReference type="ARBA" id="ARBA00022741"/>
    </source>
</evidence>
<comment type="subcellular location">
    <subcellularLocation>
        <location evidence="4">Membrane</location>
        <topology evidence="4">Single-pass type I membrane protein</topology>
    </subcellularLocation>
    <subcellularLocation>
        <location evidence="3">Peroxisome</location>
    </subcellularLocation>
</comment>
<dbReference type="InterPro" id="IPR035595">
    <property type="entry name" value="UDP_glycos_trans_CS"/>
</dbReference>
<dbReference type="SMART" id="SM01008">
    <property type="entry name" value="Ald_Xan_dh_C"/>
    <property type="match status" value="5"/>
</dbReference>
<dbReference type="Gene3D" id="1.10.2000.10">
    <property type="entry name" value="Frizzled cysteine-rich domain"/>
    <property type="match status" value="2"/>
</dbReference>
<dbReference type="Pfam" id="PF03450">
    <property type="entry name" value="CO_deh_flav_C"/>
    <property type="match status" value="4"/>
</dbReference>
<keyword evidence="9" id="KW-0597">Phosphoprotein</keyword>
<feature type="region of interest" description="Disordered" evidence="29">
    <location>
        <begin position="177"/>
        <end position="220"/>
    </location>
</feature>
<dbReference type="PROSITE" id="PS51387">
    <property type="entry name" value="FAD_PCMH"/>
    <property type="match status" value="4"/>
</dbReference>
<keyword evidence="21" id="KW-0411">Iron-sulfur</keyword>
<keyword evidence="8" id="KW-0500">Molybdenum</keyword>
<dbReference type="GO" id="GO:0016020">
    <property type="term" value="C:membrane"/>
    <property type="evidence" value="ECO:0007669"/>
    <property type="project" value="UniProtKB-SubCell"/>
</dbReference>
<dbReference type="FunFam" id="3.30.465.10:FF:000013">
    <property type="entry name" value="Aldehyde oxidase"/>
    <property type="match status" value="4"/>
</dbReference>
<dbReference type="Proteomes" id="UP000069272">
    <property type="component" value="Chromosome 3L"/>
</dbReference>
<evidence type="ECO:0000256" key="27">
    <source>
        <dbReference type="ARBA" id="ARBA00072265"/>
    </source>
</evidence>
<dbReference type="InterPro" id="IPR038178">
    <property type="entry name" value="Kringle_sf"/>
</dbReference>
<dbReference type="SUPFAM" id="SSF57440">
    <property type="entry name" value="Kringle-like"/>
    <property type="match status" value="1"/>
</dbReference>
<keyword evidence="13" id="KW-0808">Transferase</keyword>
<dbReference type="PROSITE" id="PS00375">
    <property type="entry name" value="UDPGT"/>
    <property type="match status" value="1"/>
</dbReference>
<dbReference type="InterPro" id="IPR041775">
    <property type="entry name" value="Ror-like_CRD"/>
</dbReference>
<dbReference type="InterPro" id="IPR046867">
    <property type="entry name" value="AldOxase/xan_DH_MoCoBD2"/>
</dbReference>
<dbReference type="PANTHER" id="PTHR11908:SF132">
    <property type="entry name" value="ALDEHYDE OXIDASE 1-RELATED"/>
    <property type="match status" value="1"/>
</dbReference>
<dbReference type="InterPro" id="IPR002213">
    <property type="entry name" value="UDP_glucos_trans"/>
</dbReference>
<keyword evidence="30" id="KW-0812">Transmembrane</keyword>
<dbReference type="EnsemblMetazoa" id="AALB004677-RA">
    <property type="protein sequence ID" value="AALB004677-PA"/>
    <property type="gene ID" value="AALB004677"/>
</dbReference>
<evidence type="ECO:0000256" key="15">
    <source>
        <dbReference type="ARBA" id="ARBA00022723"/>
    </source>
</evidence>
<dbReference type="SMART" id="SM00130">
    <property type="entry name" value="KR"/>
    <property type="match status" value="1"/>
</dbReference>
<dbReference type="Gene3D" id="3.90.1170.50">
    <property type="entry name" value="Aldehyde oxidase/xanthine dehydrogenase, a/b hammerhead"/>
    <property type="match status" value="5"/>
</dbReference>
<comment type="similarity">
    <text evidence="6">Belongs to the UDP-glycosyltransferase family.</text>
</comment>
<feature type="compositionally biased region" description="Basic and acidic residues" evidence="29">
    <location>
        <begin position="769"/>
        <end position="778"/>
    </location>
</feature>
<evidence type="ECO:0000256" key="6">
    <source>
        <dbReference type="ARBA" id="ARBA00009995"/>
    </source>
</evidence>
<dbReference type="Pfam" id="PF00051">
    <property type="entry name" value="Kringle"/>
    <property type="match status" value="1"/>
</dbReference>
<dbReference type="SUPFAM" id="SSF55447">
    <property type="entry name" value="CO dehydrogenase flavoprotein C-terminal domain-like"/>
    <property type="match status" value="4"/>
</dbReference>
<evidence type="ECO:0000256" key="24">
    <source>
        <dbReference type="ARBA" id="ARBA00023157"/>
    </source>
</evidence>
<dbReference type="InterPro" id="IPR016169">
    <property type="entry name" value="FAD-bd_PCMH_sub2"/>
</dbReference>
<feature type="region of interest" description="Disordered" evidence="29">
    <location>
        <begin position="832"/>
        <end position="853"/>
    </location>
</feature>
<evidence type="ECO:0000256" key="14">
    <source>
        <dbReference type="ARBA" id="ARBA00022714"/>
    </source>
</evidence>
<dbReference type="FunFam" id="3.40.50.2000:FF:000050">
    <property type="entry name" value="UDP-glucuronosyltransferase"/>
    <property type="match status" value="1"/>
</dbReference>
<evidence type="ECO:0000256" key="8">
    <source>
        <dbReference type="ARBA" id="ARBA00022505"/>
    </source>
</evidence>
<dbReference type="VEuPathDB" id="VectorBase:AALB20_035527"/>
<dbReference type="InterPro" id="IPR008274">
    <property type="entry name" value="AldOxase/xan_DH_MoCoBD1"/>
</dbReference>
<comment type="cofactor">
    <cofactor evidence="1">
        <name>Mo-molybdopterin</name>
        <dbReference type="ChEBI" id="CHEBI:71302"/>
    </cofactor>
</comment>
<dbReference type="InterPro" id="IPR002888">
    <property type="entry name" value="2Fe-2S-bd"/>
</dbReference>
<keyword evidence="30" id="KW-1133">Transmembrane helix</keyword>
<feature type="compositionally biased region" description="Polar residues" evidence="29">
    <location>
        <begin position="531"/>
        <end position="544"/>
    </location>
</feature>
<organism evidence="31 32">
    <name type="scientific">Anopheles albimanus</name>
    <name type="common">New world malaria mosquito</name>
    <dbReference type="NCBI Taxonomy" id="7167"/>
    <lineage>
        <taxon>Eukaryota</taxon>
        <taxon>Metazoa</taxon>
        <taxon>Ecdysozoa</taxon>
        <taxon>Arthropoda</taxon>
        <taxon>Hexapoda</taxon>
        <taxon>Insecta</taxon>
        <taxon>Pterygota</taxon>
        <taxon>Neoptera</taxon>
        <taxon>Endopterygota</taxon>
        <taxon>Diptera</taxon>
        <taxon>Nematocera</taxon>
        <taxon>Culicoidea</taxon>
        <taxon>Culicidae</taxon>
        <taxon>Anophelinae</taxon>
        <taxon>Anopheles</taxon>
    </lineage>
</organism>
<dbReference type="InterPro" id="IPR036884">
    <property type="entry name" value="2Fe-2S-bd_dom_sf"/>
</dbReference>
<dbReference type="Gene3D" id="3.30.465.10">
    <property type="match status" value="4"/>
</dbReference>
<keyword evidence="32" id="KW-1185">Reference proteome</keyword>
<dbReference type="Pfam" id="PF00941">
    <property type="entry name" value="FAD_binding_5"/>
    <property type="match status" value="4"/>
</dbReference>
<keyword evidence="22" id="KW-0520">NAD</keyword>
<dbReference type="VEuPathDB" id="VectorBase:AALB20_033755"/>
<dbReference type="Gene3D" id="2.40.20.10">
    <property type="entry name" value="Plasminogen Kringle 4"/>
    <property type="match status" value="1"/>
</dbReference>
<dbReference type="CDD" id="cd07459">
    <property type="entry name" value="CRD_TK_ROR_like"/>
    <property type="match status" value="1"/>
</dbReference>
<dbReference type="GO" id="GO:0050302">
    <property type="term" value="F:indole-3-acetaldehyde oxidase activity"/>
    <property type="evidence" value="ECO:0007669"/>
    <property type="project" value="UniProtKB-EC"/>
</dbReference>
<evidence type="ECO:0000256" key="30">
    <source>
        <dbReference type="SAM" id="Phobius"/>
    </source>
</evidence>
<dbReference type="FunFam" id="2.40.20.10:FF:000021">
    <property type="entry name" value="Tyrosine-protein kinase receptor"/>
    <property type="match status" value="1"/>
</dbReference>
<dbReference type="Pfam" id="PF20256">
    <property type="entry name" value="MoCoBD_2"/>
    <property type="match status" value="5"/>
</dbReference>
<dbReference type="FunFam" id="1.10.150.120:FF:000007">
    <property type="entry name" value="indole-3-acetaldehyde oxidase"/>
    <property type="match status" value="3"/>
</dbReference>
<dbReference type="FunFam" id="3.10.20.30:FF:000012">
    <property type="entry name" value="Xanthine dehydrogenase/oxidase"/>
    <property type="match status" value="3"/>
</dbReference>
<dbReference type="InterPro" id="IPR036790">
    <property type="entry name" value="Frizzled_dom_sf"/>
</dbReference>
<dbReference type="FunFam" id="3.30.365.10:FF:000001">
    <property type="entry name" value="Xanthine dehydrogenase oxidase"/>
    <property type="match status" value="5"/>
</dbReference>
<dbReference type="Pfam" id="PF00201">
    <property type="entry name" value="UDPGT"/>
    <property type="match status" value="1"/>
</dbReference>
<feature type="region of interest" description="Disordered" evidence="29">
    <location>
        <begin position="531"/>
        <end position="730"/>
    </location>
</feature>
<reference evidence="31 32" key="1">
    <citation type="journal article" date="2017" name="G3 (Bethesda)">
        <title>The Physical Genome Mapping of Anopheles albimanus Corrected Scaffold Misassemblies and Identified Interarm Rearrangements in Genus Anopheles.</title>
        <authorList>
            <person name="Artemov G.N."/>
            <person name="Peery A.N."/>
            <person name="Jiang X."/>
            <person name="Tu Z."/>
            <person name="Stegniy V.N."/>
            <person name="Sharakhova M.V."/>
            <person name="Sharakhov I.V."/>
        </authorList>
    </citation>
    <scope>NUCLEOTIDE SEQUENCE [LARGE SCALE GENOMIC DNA]</scope>
    <source>
        <strain evidence="31 32">ALBI9_A</strain>
    </source>
</reference>
<keyword evidence="16" id="KW-0547">Nucleotide-binding</keyword>
<dbReference type="SUPFAM" id="SSF54292">
    <property type="entry name" value="2Fe-2S ferredoxin-like"/>
    <property type="match status" value="4"/>
</dbReference>
<reference evidence="31" key="2">
    <citation type="submission" date="2022-08" db="UniProtKB">
        <authorList>
            <consortium name="EnsemblMetazoa"/>
        </authorList>
    </citation>
    <scope>IDENTIFICATION</scope>
    <source>
        <strain evidence="31">STECLA/ALBI9_A</strain>
    </source>
</reference>
<comment type="catalytic activity">
    <reaction evidence="26">
        <text>indole-3-acetaldehyde + O2 + H2O = (indol-3-yl)acetate + H2O2 + H(+)</text>
        <dbReference type="Rhea" id="RHEA:16277"/>
        <dbReference type="ChEBI" id="CHEBI:15377"/>
        <dbReference type="ChEBI" id="CHEBI:15378"/>
        <dbReference type="ChEBI" id="CHEBI:15379"/>
        <dbReference type="ChEBI" id="CHEBI:16240"/>
        <dbReference type="ChEBI" id="CHEBI:18086"/>
        <dbReference type="ChEBI" id="CHEBI:30854"/>
        <dbReference type="EC" id="1.2.3.7"/>
    </reaction>
</comment>
<keyword evidence="23" id="KW-0576">Peroxisome</keyword>
<dbReference type="FunFam" id="3.30.365.10:FF:000008">
    <property type="entry name" value="Aldehyde oxidase1"/>
    <property type="match status" value="3"/>
</dbReference>
<dbReference type="InterPro" id="IPR020067">
    <property type="entry name" value="Frizzled_dom"/>
</dbReference>
<keyword evidence="10 28" id="KW-0420">Kringle</keyword>
<keyword evidence="12" id="KW-0328">Glycosyltransferase</keyword>
<comment type="subunit">
    <text evidence="7">Homodimer.</text>
</comment>
<evidence type="ECO:0000256" key="10">
    <source>
        <dbReference type="ARBA" id="ARBA00022572"/>
    </source>
</evidence>
<feature type="compositionally biased region" description="Low complexity" evidence="29">
    <location>
        <begin position="603"/>
        <end position="616"/>
    </location>
</feature>
<feature type="compositionally biased region" description="Basic residues" evidence="29">
    <location>
        <begin position="628"/>
        <end position="637"/>
    </location>
</feature>
<dbReference type="InterPro" id="IPR037165">
    <property type="entry name" value="AldOxase/xan_DH_Mopterin-bd_sf"/>
</dbReference>
<dbReference type="Pfam" id="PF02738">
    <property type="entry name" value="MoCoBD_1"/>
    <property type="match status" value="5"/>
</dbReference>
<keyword evidence="18" id="KW-0067">ATP-binding</keyword>
<dbReference type="InterPro" id="IPR012675">
    <property type="entry name" value="Beta-grasp_dom_sf"/>
</dbReference>
<dbReference type="VEuPathDB" id="VectorBase:AALB20_038347"/>
<comment type="similarity">
    <text evidence="5">Belongs to the xanthine dehydrogenase family.</text>
</comment>
<dbReference type="InterPro" id="IPR001041">
    <property type="entry name" value="2Fe-2S_ferredoxin-type"/>
</dbReference>
<dbReference type="VEuPathDB" id="VectorBase:AALB20_033040"/>
<evidence type="ECO:0000256" key="3">
    <source>
        <dbReference type="ARBA" id="ARBA00004275"/>
    </source>
</evidence>
<feature type="compositionally biased region" description="Basic residues" evidence="29">
    <location>
        <begin position="178"/>
        <end position="191"/>
    </location>
</feature>
<feature type="compositionally biased region" description="Basic residues" evidence="29">
    <location>
        <begin position="779"/>
        <end position="795"/>
    </location>
</feature>
<dbReference type="FunFam" id="3.30.365.10:FF:000009">
    <property type="entry name" value="Aldehyde oxidase"/>
    <property type="match status" value="2"/>
</dbReference>
<evidence type="ECO:0000256" key="19">
    <source>
        <dbReference type="ARBA" id="ARBA00023002"/>
    </source>
</evidence>
<dbReference type="FunFam" id="3.90.1170.50:FF:000003">
    <property type="entry name" value="Aldehyde oxidase"/>
    <property type="match status" value="4"/>
</dbReference>
<sequence length="6948" mass="765026">TFGREQYHQQQQHYGSPAEPAANGLTPTASGSGGGGRTLAGVSASSKFSRRKKTEKLHGSAAAAIADAPHYRGDEEEAIEPGVCQVYTGTTCEQFLRNQTVFVTPDITMEVLEERLKSAYGVIRESKDMNANCRVYALPSLCYSILPLCRTPELTNHQYFANRAAAEAARRAATIGRGKFRSHEKKNKRKQQQQQQLALKAGTISPTAIPDPPMTPANTITSTERLRIFFSGGVTPDLTRSFFDGDIVTENALPRYVRAAAPSDGTSYRRFLQQPEETVSVLSYTSSGAGPKKAYPPTRNTENLRRICRNDCELLENELCQKEYAIAKRHPTIGQKLPLEECDDLPLQQSVDGTILNGIGGLGSSGDMECMRLGIDLDIKPDDDCYWENGASYRGITDRTKSSKICMRWSKLMHTMSEFPHLAGHNYCRNPPHAGPMDAPWCYVDMQKTIEYCDIPKCSERMWMYIIAGFIAVISPLFIGIAVFCCRKYRKHGVSNIQNINLPNADKNIYGEQNEQAGFNRKGSMLSVNTQRMSSQGNLNIATPSASSSHHSLSRERNGESAAAGAAAAGRTEQQQPLLQQSQPRKHHHHHSLEREKILRTNQLQQQQLMQQQAAQSIPQHPGTARQQHQHHQHHHSLDRTNSGNRLEDANTSGSICGDQYETQSNRSFYHNASASRSNKSIHSMQEPQQQQQQHHGPAGHHQHHLHHQQQQQPMMGHPQGYKNFSLPRKSVDSGLEYGLESGAEALTSATNSPGYPMGSNGGAGVRGTEMKARPPKDPHRHHHHHHHHGSGRSRNRIDAVAAVGSSISSLPGSGGGDLSELDRQAQLLPKNSTQSLAMSGPGTVASRKPSHSGSILSVASTVSEQCATNGAGGGSFQPGFSSPSPTVHSIGNGVGGIHGGTDPGLGGLMQSSPVTEVTFTINGKSYTASPKTVPVGTSLNSFIRNHAHLTGTKFMCLEGGCGACIVNLTGVHAVSKEKKTWAVNSCLFPVYACHGLDVLTVEGIGNKKDGYHPIQQRLAQFNGTQCGFCSPGMAMNMYSLLEANHGAVSMEDVENAFGGNICRCTGYRPILDAFKSLAVDADERLLDACQDIEELPVKTCPKSGAPCSGKCPSATVAAKLPVRLLFDDEQEWHKVSQVNDIFAIFDTIGTKPYMLVAGNTAHGVYRRSHALQVFIDVNSVEELHGHKQDANSLVVGANVSLTEFMQLLVTAANTHPSFSYCKELEKHIDLIANVPVRSAGTIAGNLSIKNQHHEFPSDLYLLLEAAGAQLTIVEAGGKSTTVTPADFVRMDMQKKVLQSVTLRAFDADQYVFRSFKIMPRSQNAHAYVNGAFLAKMAEDKVTVTSISICFGGINPEFTHATGTEAMLAGKNLFDEQTIQAAMTQLGTELNPDWVLPDASSEYRKNLAMALFYKFLLNVAPEGTVLVKPSYRSGGLVLERALSSGLQTFDTYERNWPLTKNIPKIEALAQTSGEAKFINDLPPLPGELYAAFVVATRPHMRVGKIDATEALKTPGVVAFYSAKDIPGTNNFMPANLGNQEVEEIFCSGEVLFHGQPVGVIVADTLEKANHAATLVNIIYEKLSPKPIFPTLKSLMDSQSKARIFDEPSATKRGSGYRVSVAAAKKVSGRFEMAGQYHYTMETQTCVCVPIEDGMDVHSSTQWVDLCQIAIASMLKVPENSLNFTVRRLGGGYGSKISRAAQIACACALAAHLLNRPVRFILTIESNMGSIGKRYGCISDYEVDVETGGRFVKLSNNYMQDYGASLNEVVGGATTEFFKNCYNTSTWKIVGKAARTDAPSNTWCRAPGTTEGIAMIENIMEHVAWETGMDPLEVRLANMPQDSKMRELLPQFRQDVEFEQRKAAIEQFNSENRWRKRGIAISLMRYPLDYFGALHALVAIHAGDGSVSVTHGGIEMGQGINTKAAQVAAYVLGLPLEKISIKPTTSLTSPNAFVTGGSMTSEAICYAVKQACEILVERIKPVRDAHKDAPWETVTQLCFAENVDLCATYQYKATELKPYIIWGLSCAETEIDVLTGNVQLRRVDILEDTGESLSPGIDVGQIEGAFIMGVGYWLTEALIYDAQDGALLTNRTWTYKPPGAKDIPVDFRIRFLQKSSNPAGVLRSKATGEPALNMSIVVLFALRNALRAARKDAGLPDDWIPMGTASTPDQVCMLAVFACHGLDIKTVEAIGSKTDGYHPTQDRLAQMNGTQCGFCSPGMVMSMYSLMQAKRGSVTMEEVENALGGNICRCTGYRPILDAFKSLTVDANDVLLQDIEELQICPKTGSVCLGQCPVAATRIEPERPVRLVFADNREWHKVFTMNEVFAIFDQIGTRPYMLVGGNTAHGVYRRDESLEIFIDVNSVAELRNYYHNAIELLIGANVTLSECIEILSKAANNRPSYEYCRELAQHLDLVAHPAVRNVGTIAGNLSIKNQHPEFPSDVYLLLEAVGAKLTVAETRIRTNQMTAQEFVRRSLHKKILKSISLPAIDPIANAFRSYKIMPRAQNCHAYVNAAFKVQFGVDRRTVESATICFGGIQPKFTHAIETEQFLVGKKLFDGTTLKETLEKLATELEPDWVLPDASSEYRKQAAIALFYRYVLSVAQKHDVTINQRFASGSSCLKRPLSSGSQKFETNEKNWPLTQNIPKLEGQVQASGEAKYTNDIPPMHGELHAAFVVATRANSKIGMIDPAEALKLPGVVAFYSAKDIPGTNNFTSDAMIPLLPYREEIFCSGQVLYHGQPVGVIVADRFDLANRAAKLVKIIYERVSNEPIYPTIKALLQNQPKQRIVDQPIASGQDEPTVSVEVAKTIQGRLELAGQYHFTMETQTCVCVPIEDGMDVHAATQWIDLSQVAIASMLKVPENSLNFTVRRLGSGYGSKLTRSSQIACACALAAHLTRRPVRFVMTLEANMGSIGKRFGCISNYQLDVDAKGKILRLTNSFMQDFGCSLNENMVNDVKKTFGLSYNSSSWVVEGKAVLTDSPANTWTRAPATTEGIAMIETIMDHIAWETGVDPIEVRLINMKENNQLRQLLPKFRQDVEYDKRRKAVDDFNAANRWRKRGVAITTMLYPLIYFGGLNVVVSIYAKDGSVAITHGGIEVGQGINTKAAQVAAYTLGLPLKKVSVKPSSNMTSPNTVLTGNSMTSEIVCYAIKRACEILNERIKPIRDEFKDATWEKITQICYSRSMDLSAMYHYKSSELNPYTILGACCAEVEIDLLTGNIQLLRVDILEDTGESMSPGVDVGQIEGAFIMGVGYWLSEALVYDMARATVILTNAIAMEKRVYQCLAVITVLCVWGEYAVPGVKSAKILSIFPTTSKSHWILGSVLMKELALDGHEVTVISPFPLKNAPKTYRHVEITYKTSLFEDLMDGVFDHVDDNFFQKMTEIVPFIENIVNSTLTSPAVQTLLNSDETFDLFVMEVFLHDVFLGFADRFSCPVVGMSTFGASTWVNGLTGSPQPLSYVPHPLTAFTDRMNFWERLGNVLFTTFDEALMVAASLPVQQQYYDKFFPNANRSLSEMRRHGVSLILVNSHFSLSFPRPYLPNLIEVGGFHVNRKVNPLPEDIKTFIEQSEHGVIYFSLGSNLKPSKMDLQKRNDVIRVLSSVKQNIIWKWDDDTLMLDRSKFLLGKWFPQDDILAHPNVKLFITHGGLLSCTESIYHGVPIVGIPIFGDQLLNMARAELSGWGIGVAYTKLNEATFAKAVTEVLNDENFIRNHAHLTGTKFMCLEGGCGACVVNLSGVHPTTGDVFSYAVNSVHAEIDFIDPSAALQMSGVIAFYSAQNIPGTNDFMPVKSKFTPNVEEILCSKRIQFHGQPVGIIVATDFDVAQMAARKVVINYKSSSSDPIYPTVKEVANAQAEDRIKPIDYGFIGSQYSDAVVDDPTHHDITGTFESGGQYHYTMETQTCVCRPLEDGMEIHSATQAITLTQIAIAKMLGVRENSLQFVVRRIGGGYGGKASRAVQIACACALVSHLTQRPVRLIMTLESNMAAIGKRYGIVSSYRVKTDRTGAIVHLRNEFLHDAGCNTNEAPDFVEPYYGNCYRKECWAVISKTAITDSASNTWCRAPGTTEAYAMIESIMERIAFETGQDPLEVRLRNMPADSEMRDLLQTFRRDTKYDQRLDGIRQFNAGNRWRKRGIAIVPLKYPVAYFGTLHTMISIFYTDGTVAITHGGIEMGQGINTRAAQVAAKSLNIPLDKIIIRPTTNLTAPNDFCSQASITSEAVAHSVLTACETLLKRMEPIRRQFPDAPWEQLTNECHQQGVDLCATAMYNGSVLPPYSVWAMSCAEIELDVLTGNVVLLRVDILEDAGQTINPEIEIGQIEGAFMMGVGLYLTEALVYDPHTGELLTNRSWNYRPPGAKDIPIDFRVRLLQNTLLPTGVQRSKATGEPAVNMGIVVLFALRNAINSARQDAGAPKDVVKLIVILQPIENRVIMEVIFSINGKPYQINAKSVPVDTSLNTFIRNHAHLTGTKFMCLEGGCGACVVNLSGVHPTTGDVFSYAVNSCLFPAFACHGMDVTTVEGIGSKQTGYHATQKLLAHFNGTQCGYCSPGMIMNMYSLLEAKNGKVTMEEIENSFGGNICRCTGYRPILDAFKSLAVDADQKLKDKCQDIEDLTKICPKTGSACAGKCSAAGKPNQRKGIHLSFEQDREWHKVHDVSDIFAIFESIGDRPYTLVGGNTAHGVYRRSEDLEVFIDVNAIEVLRSHSLGTSLTVGAGTTLTELMALMTSTAKRNPNFSYLDHLVRHVDLIANVPVRNTGTIAGNLSIKNQHNEFPSDLYLILEAADATLTVLEAHGKTRIVKPSEYVTMNMTKKVLLNVVLPPLDPKEYIYRSFKVMPRAQNAHAYVNGAFLVKTEGSSIVSSNICFGGINPQFTHASKTEAFLKGRNLLTNDTVQGALKVLAEELSPDWVLPDASPEYRKNLALSLFYKFVLSISPESVKAEFKSGAAVLKRPLSSGTQNFDTNKENWPLNKNIPKIEGLLQTSGEAKYVNDLPTYPNELYAAFVQAAEAHAKILAIDPSDALKLPGVVAFYTAKDIPGANNFMYFKEFMGPHEEAIFASDKALYHGQPIGLIVADTFNQANRAAKLVKVQYDKPDKVRYPTVKDVLRAKATDRLHDMPYSTLGEEFEAAPEGEVKVKGRFEIGGQYHYTMETQTCVCIPIEDGMDVYSATQWIDFTQIAISKMLKVPENSLNLYVRRLGGGYGGKGTRATLVACAAALAAHKTQRPVRLVMTLEANMEAIGKRYGVVSNYEVDVQKDGKITKLYNEYVHDFGSSLNEAMGHCAEFFKNCYDSKAWKTVAKAAVTESASNTWCRAPGTTEGIAMVETIMEHVAHATGLDPLDVRMINMPQDLKMRELMPQFRADVEYDERRKAIEQFNRENRWRKRGLAITPMRYPMGYFGTIHAMVSIYHTDATVVITHGGIEMGQGMNTKVVQVAAHILGIPMEKIVIKPSSNMTSPNAICTGGSMTSEAVCYAVKKACEILLERMKPIREEMKDASWETIVQNSYIKNVDMCATYMYKASELEGYIIWGLTCVELEIDVLTGNVQLRRVDILEDTGESLSPGIDVGQVEGAFIMGVGYYLTEALVYDPETGALLSNRTWTYKPPGAKDIPVDFRVRFLQKSSNPTGVLRSKATGEPAMNMTIAVLCALRNSLLAARKDAGLAGEWVQLGAPSTPDQCQVKTNMQVVFTINGKVYKANSGTVPVETSLGTFLRYHAQLKGTKFMCREGGCGACIVNITGQHPVTKSIISRAVNSCLFPLFSCNGLDIVTVEGIGNKLKGYHATQQRLAHFNGTQCGFCSPGMVMNMYSLLEAKQGKVTMEEIENSFGGNICRCTGYRPILDAFKSMAIDADPKLLAACQDIEDVPKICAKSGGRCSGTCSMAALCEEANDIHLSFQGGKEWYKVENVQTVFKVFDKIGSKPYILVGGNTATGVYRRPSDLEVFIDIRSVADMRVYFFNDALIIGANVTLTELMAILEEASHTVGYEYCSELVKHLDLVANVPVRNAGTIAGNLSIKHRHPAFPSDVYLLLEGVGARLTIATSHVSTKTVTVEEYLGLNMHKKIILNVLLYPMDASRYTLRTYKIMPRAQNAHAYVNASILLNIQESVVRYASICYGGINPRFTHATALEEFLIGKNVFDDTVLQEALSVLDSSLEPDAELPDASPDYRKQLALSLFYRATLSIGSALNVCLNPLYASGAVTHARLPSNGQQTYDTIQDNWPMTKNIPKVEGLAQTAGEADYIDDLPNQPHQLFGAFVLARKPHCRILSIDATEALSQPGVEAFYSAKDIPGTNNFMPTELGNEKTEEIFCSDRVLYHGQPVGIILAESFDEAYRAAQLVAIEYGQSDGQPILSTVRDVLRADATERIHLSDEVQIGEQYREADDGVSGTIRMQGSFDLPSQYHLSMETQQCICVPVDDGMDVYSSTQWVDICQIAIARALLVPENSLNFRIRRLGGAFGSKISRASQVACACAIAAHFSQRPVRLIVSLEDNMAAIGKRSACASNYEIEVDERGKVRRLLNQFYQDSGCSLNEPVEKVTFLFYRNCYDTTAWKVLGHSVLTDTASTTYCRGPGTNEGISMAENFMEHIAHRLGLDPLEVRMQNLPEDSRIRQLLPEFARDVEYEERRKEIEQFNRANRWRKRGIAIVPMRYPQYFVGTMHALVSIFHADGSVSITTGGIDMGQGVHTKVVQVAARTLGVPMSMIKVKAMTNITSPNAIVSGGSMTSDAACYSVKKACEVLNERIKPIRDEYKDASWEKITQICHQQHVDLCALYQYNVKEMQHYVVWGLACSEIAVDILTGNVQICRVDILEDVGESISPGIDIGQIEGAFVMGIGLYFTEQLVYSNETGELLTNRSWNYKPPGAKDIPVDFRVKFLQRTHNENFVLRSKTTGEPALNMTVSLLFALRMALNSSRRQAGLPDDWYMIDVPATPEQIYLLAGNTADQFRLS</sequence>
<evidence type="ECO:0000256" key="1">
    <source>
        <dbReference type="ARBA" id="ARBA00001924"/>
    </source>
</evidence>
<comment type="cofactor">
    <cofactor evidence="25">
        <name>[2Fe-2S] cluster</name>
        <dbReference type="ChEBI" id="CHEBI:190135"/>
    </cofactor>
</comment>
<evidence type="ECO:0000313" key="32">
    <source>
        <dbReference type="Proteomes" id="UP000069272"/>
    </source>
</evidence>
<dbReference type="PANTHER" id="PTHR11908">
    <property type="entry name" value="XANTHINE DEHYDROGENASE"/>
    <property type="match status" value="1"/>
</dbReference>
<dbReference type="FunFam" id="3.30.365.10:FF:000019">
    <property type="entry name" value="indole-3-acetaldehyde oxidase"/>
    <property type="match status" value="2"/>
</dbReference>
<name>A0A182FDT6_ANOAL</name>
<dbReference type="SUPFAM" id="SSF56176">
    <property type="entry name" value="FAD-binding/transporter-associated domain-like"/>
    <property type="match status" value="4"/>
</dbReference>
<feature type="compositionally biased region" description="Low complexity" evidence="29">
    <location>
        <begin position="709"/>
        <end position="721"/>
    </location>
</feature>
<keyword evidence="15" id="KW-0479">Metal-binding</keyword>
<dbReference type="GO" id="GO:0005524">
    <property type="term" value="F:ATP binding"/>
    <property type="evidence" value="ECO:0007669"/>
    <property type="project" value="UniProtKB-KW"/>
</dbReference>
<dbReference type="PROSITE" id="PS51085">
    <property type="entry name" value="2FE2S_FER_2"/>
    <property type="match status" value="3"/>
</dbReference>
<dbReference type="GO" id="GO:0005777">
    <property type="term" value="C:peroxisome"/>
    <property type="evidence" value="ECO:0007669"/>
    <property type="project" value="UniProtKB-SubCell"/>
</dbReference>
<dbReference type="PROSITE" id="PS00197">
    <property type="entry name" value="2FE2S_FER_1"/>
    <property type="match status" value="3"/>
</dbReference>
<feature type="region of interest" description="Disordered" evidence="29">
    <location>
        <begin position="1"/>
        <end position="53"/>
    </location>
</feature>
<dbReference type="GO" id="GO:0051537">
    <property type="term" value="F:2 iron, 2 sulfur cluster binding"/>
    <property type="evidence" value="ECO:0007669"/>
    <property type="project" value="UniProtKB-KW"/>
</dbReference>
<feature type="transmembrane region" description="Helical" evidence="30">
    <location>
        <begin position="462"/>
        <end position="486"/>
    </location>
</feature>
<keyword evidence="30" id="KW-0472">Membrane</keyword>
<dbReference type="SUPFAM" id="SSF47741">
    <property type="entry name" value="CO dehydrogenase ISP C-domain like"/>
    <property type="match status" value="4"/>
</dbReference>
<evidence type="ECO:0000256" key="18">
    <source>
        <dbReference type="ARBA" id="ARBA00022840"/>
    </source>
</evidence>
<evidence type="ECO:0000256" key="23">
    <source>
        <dbReference type="ARBA" id="ARBA00023140"/>
    </source>
</evidence>
<dbReference type="InterPro" id="IPR000674">
    <property type="entry name" value="Ald_Oxase/Xan_DH_a/b"/>
</dbReference>
<feature type="region of interest" description="Disordered" evidence="29">
    <location>
        <begin position="749"/>
        <end position="796"/>
    </location>
</feature>
<feature type="compositionally biased region" description="Basic residues" evidence="29">
    <location>
        <begin position="698"/>
        <end position="708"/>
    </location>
</feature>
<dbReference type="GO" id="GO:0005506">
    <property type="term" value="F:iron ion binding"/>
    <property type="evidence" value="ECO:0007669"/>
    <property type="project" value="InterPro"/>
</dbReference>
<feature type="compositionally biased region" description="Polar residues" evidence="29">
    <location>
        <begin position="640"/>
        <end position="684"/>
    </location>
</feature>
<evidence type="ECO:0000313" key="31">
    <source>
        <dbReference type="EnsemblMetazoa" id="AALB004677-PA"/>
    </source>
</evidence>
<dbReference type="FunFam" id="1.10.2000.10:FF:000018">
    <property type="entry name" value="Tyrosine-protein kinase receptor"/>
    <property type="match status" value="1"/>
</dbReference>
<keyword evidence="20" id="KW-0408">Iron</keyword>
<dbReference type="Gene3D" id="3.30.365.10">
    <property type="entry name" value="Aldehyde oxidase/xanthine dehydrogenase, molybdopterin binding domain"/>
    <property type="match status" value="20"/>
</dbReference>
<protein>
    <recommendedName>
        <fullName evidence="27">Indole-3-acetaldehyde oxidase</fullName>
    </recommendedName>
</protein>
<dbReference type="Pfam" id="PF01315">
    <property type="entry name" value="Ald_Xan_dh_C"/>
    <property type="match status" value="5"/>
</dbReference>
<dbReference type="InterPro" id="IPR013806">
    <property type="entry name" value="Kringle-like"/>
</dbReference>
<dbReference type="InterPro" id="IPR005107">
    <property type="entry name" value="CO_DH_flav_C"/>
</dbReference>
<proteinExistence type="inferred from homology"/>
<dbReference type="Gene3D" id="3.10.20.30">
    <property type="match status" value="3"/>
</dbReference>
<dbReference type="InterPro" id="IPR000001">
    <property type="entry name" value="Kringle"/>
</dbReference>